<dbReference type="EMBL" id="CP136897">
    <property type="protein sequence ID" value="WOL17317.1"/>
    <property type="molecule type" value="Genomic_DNA"/>
</dbReference>
<keyword evidence="2" id="KW-1185">Reference proteome</keyword>
<accession>A0AAQ3L1E9</accession>
<keyword evidence="1" id="KW-0695">RNA-directed DNA polymerase</keyword>
<reference evidence="1 2" key="1">
    <citation type="submission" date="2023-10" db="EMBL/GenBank/DDBJ databases">
        <title>Chromosome-scale genome assembly provides insights into flower coloration mechanisms of Canna indica.</title>
        <authorList>
            <person name="Li C."/>
        </authorList>
    </citation>
    <scope>NUCLEOTIDE SEQUENCE [LARGE SCALE GENOMIC DNA]</scope>
    <source>
        <tissue evidence="1">Flower</tissue>
    </source>
</reference>
<evidence type="ECO:0000313" key="1">
    <source>
        <dbReference type="EMBL" id="WOL17317.1"/>
    </source>
</evidence>
<organism evidence="1 2">
    <name type="scientific">Canna indica</name>
    <name type="common">Indian-shot</name>
    <dbReference type="NCBI Taxonomy" id="4628"/>
    <lineage>
        <taxon>Eukaryota</taxon>
        <taxon>Viridiplantae</taxon>
        <taxon>Streptophyta</taxon>
        <taxon>Embryophyta</taxon>
        <taxon>Tracheophyta</taxon>
        <taxon>Spermatophyta</taxon>
        <taxon>Magnoliopsida</taxon>
        <taxon>Liliopsida</taxon>
        <taxon>Zingiberales</taxon>
        <taxon>Cannaceae</taxon>
        <taxon>Canna</taxon>
    </lineage>
</organism>
<protein>
    <submittedName>
        <fullName evidence="1">Reverse transcriptase</fullName>
    </submittedName>
</protein>
<keyword evidence="1" id="KW-0548">Nucleotidyltransferase</keyword>
<sequence length="147" mass="17320">MEEMNRIHRTGQVPNAWTETMLAKISKVEKPKKITELRPIALCKVIYKIFAKMLVNRFRKNLCEIIGQKINLHKSEVFYPEKVKDETKHMVEQILKIKKGKYPMKYLEGKSKNGFLGRKSVVSSRKVHHVELSYQFSPYAYLAIFFN</sequence>
<name>A0AAQ3L1E9_9LILI</name>
<dbReference type="GO" id="GO:0003964">
    <property type="term" value="F:RNA-directed DNA polymerase activity"/>
    <property type="evidence" value="ECO:0007669"/>
    <property type="project" value="UniProtKB-KW"/>
</dbReference>
<dbReference type="AlphaFoldDB" id="A0AAQ3L1E9"/>
<evidence type="ECO:0000313" key="2">
    <source>
        <dbReference type="Proteomes" id="UP001327560"/>
    </source>
</evidence>
<dbReference type="Proteomes" id="UP001327560">
    <property type="component" value="Chromosome 8"/>
</dbReference>
<gene>
    <name evidence="1" type="ORF">Cni_G26108</name>
</gene>
<keyword evidence="1" id="KW-0808">Transferase</keyword>
<proteinExistence type="predicted"/>